<name>A0A7W7B494_9SPHN</name>
<evidence type="ECO:0000259" key="2">
    <source>
        <dbReference type="Pfam" id="PF05378"/>
    </source>
</evidence>
<dbReference type="InterPro" id="IPR043129">
    <property type="entry name" value="ATPase_NBD"/>
</dbReference>
<dbReference type="Pfam" id="PF05378">
    <property type="entry name" value="Hydant_A_N"/>
    <property type="match status" value="1"/>
</dbReference>
<feature type="domain" description="Hydantoinase A/oxoprolinase" evidence="1">
    <location>
        <begin position="191"/>
        <end position="371"/>
    </location>
</feature>
<comment type="caution">
    <text evidence="3">The sequence shown here is derived from an EMBL/GenBank/DDBJ whole genome shotgun (WGS) entry which is preliminary data.</text>
</comment>
<sequence>MRVGIDVGGTNTDAVLMSGRQVVAATKAPTSRDVVTGVVAAVRTILNDSGVAADRITGVMIGTTHFTNALVQGLSLERVGVLRIAEPAGCCLPPFVGWPSALRDIIRGGVAGLRGGYNVDGRPIAAFDEDAAHAAIASFAAEGLRSVAISCIFSPLRDDMERRCAAIVEQIMPGASVSLSSEIGRIGFLERENATILNAALRTLSVSVTWAFREALRELGIATPFYVSQNDGTPLDIGQVERFPVFTVASGPTNSMRGASFLTGREDAIVVDIGGTTSDVGAIKAGFPRESAVSVDIGGVKTNFRMPDVLAIGVGGGSRVRRVADNPAGCSIGGVVSIGPDSVGFELSTRALVFGGEDMTLTDLAVADGRLAVGDAGRVAHLDRGFVAAGLEEFRLRIEDAVERVKTSPEPVPVILVGGGGAIFRGGIKGASEILMPTNAAVANAIGAAIAQIGGEYEKVCSYDAEGREAAIAAVRSEACKRARDAGAGGELDVLEIEEVPLSYLPGRTVRVRVKVVSRLDDRMAEAV</sequence>
<keyword evidence="4" id="KW-1185">Reference proteome</keyword>
<dbReference type="EMBL" id="JACHNZ010000055">
    <property type="protein sequence ID" value="MBB4633748.1"/>
    <property type="molecule type" value="Genomic_DNA"/>
</dbReference>
<dbReference type="InterPro" id="IPR008040">
    <property type="entry name" value="Hydant_A_N"/>
</dbReference>
<proteinExistence type="predicted"/>
<dbReference type="Gene3D" id="3.30.420.40">
    <property type="match status" value="1"/>
</dbReference>
<dbReference type="SUPFAM" id="SSF53067">
    <property type="entry name" value="Actin-like ATPase domain"/>
    <property type="match status" value="1"/>
</dbReference>
<reference evidence="3 4" key="1">
    <citation type="submission" date="2020-08" db="EMBL/GenBank/DDBJ databases">
        <title>Genomic Encyclopedia of Type Strains, Phase IV (KMG-IV): sequencing the most valuable type-strain genomes for metagenomic binning, comparative biology and taxonomic classification.</title>
        <authorList>
            <person name="Goeker M."/>
        </authorList>
    </citation>
    <scope>NUCLEOTIDE SEQUENCE [LARGE SCALE GENOMIC DNA]</scope>
    <source>
        <strain evidence="3 4">DSM 17328</strain>
    </source>
</reference>
<dbReference type="PANTHER" id="PTHR11365">
    <property type="entry name" value="5-OXOPROLINASE RELATED"/>
    <property type="match status" value="1"/>
</dbReference>
<protein>
    <submittedName>
        <fullName evidence="3">N-methylhydantoinase A/oxoprolinase/acetone carboxylase beta subunit</fullName>
    </submittedName>
</protein>
<organism evidence="3 4">
    <name type="scientific">Sphingosinicella soli</name>
    <dbReference type="NCBI Taxonomy" id="333708"/>
    <lineage>
        <taxon>Bacteria</taxon>
        <taxon>Pseudomonadati</taxon>
        <taxon>Pseudomonadota</taxon>
        <taxon>Alphaproteobacteria</taxon>
        <taxon>Sphingomonadales</taxon>
        <taxon>Sphingosinicellaceae</taxon>
        <taxon>Sphingosinicella</taxon>
    </lineage>
</organism>
<gene>
    <name evidence="3" type="ORF">GGQ98_003398</name>
</gene>
<evidence type="ECO:0000313" key="4">
    <source>
        <dbReference type="Proteomes" id="UP000566324"/>
    </source>
</evidence>
<dbReference type="RefSeq" id="WP_184071625.1">
    <property type="nucleotide sequence ID" value="NZ_JACHNZ010000055.1"/>
</dbReference>
<dbReference type="AlphaFoldDB" id="A0A7W7B494"/>
<evidence type="ECO:0000313" key="3">
    <source>
        <dbReference type="EMBL" id="MBB4633748.1"/>
    </source>
</evidence>
<dbReference type="PANTHER" id="PTHR11365:SF10">
    <property type="entry name" value="HYDANTOINASE_OXOPROLINASE"/>
    <property type="match status" value="1"/>
</dbReference>
<evidence type="ECO:0000259" key="1">
    <source>
        <dbReference type="Pfam" id="PF01968"/>
    </source>
</evidence>
<dbReference type="InterPro" id="IPR002821">
    <property type="entry name" value="Hydantoinase_A"/>
</dbReference>
<dbReference type="Pfam" id="PF01968">
    <property type="entry name" value="Hydantoinase_A"/>
    <property type="match status" value="1"/>
</dbReference>
<dbReference type="Proteomes" id="UP000566324">
    <property type="component" value="Unassembled WGS sequence"/>
</dbReference>
<dbReference type="GO" id="GO:0016787">
    <property type="term" value="F:hydrolase activity"/>
    <property type="evidence" value="ECO:0007669"/>
    <property type="project" value="InterPro"/>
</dbReference>
<feature type="domain" description="Hydantoinase/oxoprolinase N-terminal" evidence="2">
    <location>
        <begin position="2"/>
        <end position="171"/>
    </location>
</feature>
<accession>A0A7W7B494</accession>
<dbReference type="InterPro" id="IPR045079">
    <property type="entry name" value="Oxoprolinase-like"/>
</dbReference>